<accession>F0RV34</accession>
<dbReference type="GO" id="GO:0042597">
    <property type="term" value="C:periplasmic space"/>
    <property type="evidence" value="ECO:0007669"/>
    <property type="project" value="UniProtKB-SubCell"/>
</dbReference>
<sequence length="428" mass="46914">MKKALTIILVLCLVFSSVFAQGTKEEAATTAVGTTTLKWALWDIASTTYYEPLIKAYEAKNPNVKIEMLDLGSADFMTMLRTQLSGGDSSIDVVTIKDIPGYNNLVKGNLLMNLNDKIKSENVDLSLYGGTTDQISVDSKLYGIPFRSDFWVVFYNKDVFDKAGVAYPDNDMTFAEYDALARKMTSGTGAGKVYGAHYHTWRSAVQLFGILDGKNTIVDGTYNFLKPYYEMILSQQKDGIVQNYATLRTSSTHYSGVFYNNSVAMMNMGSWFIATLINQIDQGKTEVKNWGLVKYPHAEGVPAGTTLGTITSLGVSNASKKKDAAFDFVKFVTGPEGAQIIAKTGTIPSIKDAEVVKIIASKPGFPADQNSKDALQVAKTYLEMPLHERAGEIEVVLNQVHDEIMTNNISVDAGLAKLNEQVQKILAK</sequence>
<evidence type="ECO:0000313" key="4">
    <source>
        <dbReference type="EMBL" id="ADY12685.1"/>
    </source>
</evidence>
<dbReference type="InterPro" id="IPR006059">
    <property type="entry name" value="SBP"/>
</dbReference>
<dbReference type="Gene3D" id="3.40.190.10">
    <property type="entry name" value="Periplasmic binding protein-like II"/>
    <property type="match status" value="1"/>
</dbReference>
<dbReference type="PANTHER" id="PTHR43649">
    <property type="entry name" value="ARABINOSE-BINDING PROTEIN-RELATED"/>
    <property type="match status" value="1"/>
</dbReference>
<evidence type="ECO:0000256" key="3">
    <source>
        <dbReference type="SAM" id="SignalP"/>
    </source>
</evidence>
<name>F0RV34_SPHGB</name>
<gene>
    <name evidence="4" type="ordered locus">SpiBuddy_0858</name>
</gene>
<comment type="similarity">
    <text evidence="2">Belongs to the bacterial solute-binding protein 1 family.</text>
</comment>
<dbReference type="RefSeq" id="WP_013606537.1">
    <property type="nucleotide sequence ID" value="NC_015152.1"/>
</dbReference>
<dbReference type="AlphaFoldDB" id="F0RV34"/>
<dbReference type="SUPFAM" id="SSF53850">
    <property type="entry name" value="Periplasmic binding protein-like II"/>
    <property type="match status" value="1"/>
</dbReference>
<dbReference type="CDD" id="cd13585">
    <property type="entry name" value="PBP2_TMBP_like"/>
    <property type="match status" value="1"/>
</dbReference>
<dbReference type="KEGG" id="sbu:SpiBuddy_0858"/>
<dbReference type="STRING" id="158189.SpiBuddy_0858"/>
<feature type="signal peptide" evidence="3">
    <location>
        <begin position="1"/>
        <end position="20"/>
    </location>
</feature>
<dbReference type="eggNOG" id="COG1653">
    <property type="taxonomic scope" value="Bacteria"/>
</dbReference>
<keyword evidence="3" id="KW-0732">Signal</keyword>
<keyword evidence="5" id="KW-1185">Reference proteome</keyword>
<dbReference type="PANTHER" id="PTHR43649:SF12">
    <property type="entry name" value="DIACETYLCHITOBIOSE BINDING PROTEIN DASA"/>
    <property type="match status" value="1"/>
</dbReference>
<evidence type="ECO:0000256" key="2">
    <source>
        <dbReference type="ARBA" id="ARBA00008520"/>
    </source>
</evidence>
<dbReference type="OrthoDB" id="383937at2"/>
<evidence type="ECO:0000256" key="1">
    <source>
        <dbReference type="ARBA" id="ARBA00004418"/>
    </source>
</evidence>
<comment type="subcellular location">
    <subcellularLocation>
        <location evidence="1">Periplasm</location>
    </subcellularLocation>
</comment>
<dbReference type="HOGENOM" id="CLU_031285_10_5_12"/>
<reference evidence="5" key="1">
    <citation type="submission" date="2011-02" db="EMBL/GenBank/DDBJ databases">
        <title>Complete sequence of Spirochaeta sp. Buddy.</title>
        <authorList>
            <person name="Lucas S."/>
            <person name="Copeland A."/>
            <person name="Lapidus A."/>
            <person name="Cheng J.-F."/>
            <person name="Goodwin L."/>
            <person name="Pitluck S."/>
            <person name="Zeytun A."/>
            <person name="Detter J.C."/>
            <person name="Han C."/>
            <person name="Tapia R."/>
            <person name="Land M."/>
            <person name="Hauser L."/>
            <person name="Kyrpides N."/>
            <person name="Ivanova N."/>
            <person name="Mikhailova N."/>
            <person name="Pagani I."/>
            <person name="Ritalahti K.M."/>
            <person name="Loeffler F.E."/>
            <person name="Woyke T."/>
        </authorList>
    </citation>
    <scope>NUCLEOTIDE SEQUENCE [LARGE SCALE GENOMIC DNA]</scope>
    <source>
        <strain evidence="5">ATCC BAA-1886 / DSM 22777 / Buddy</strain>
    </source>
</reference>
<evidence type="ECO:0000313" key="5">
    <source>
        <dbReference type="Proteomes" id="UP000008466"/>
    </source>
</evidence>
<protein>
    <submittedName>
        <fullName evidence="4">Extracellular solute-binding protein family 1</fullName>
    </submittedName>
</protein>
<dbReference type="EMBL" id="CP002541">
    <property type="protein sequence ID" value="ADY12685.1"/>
    <property type="molecule type" value="Genomic_DNA"/>
</dbReference>
<dbReference type="Pfam" id="PF01547">
    <property type="entry name" value="SBP_bac_1"/>
    <property type="match status" value="1"/>
</dbReference>
<feature type="chain" id="PRO_5003255609" evidence="3">
    <location>
        <begin position="21"/>
        <end position="428"/>
    </location>
</feature>
<proteinExistence type="inferred from homology"/>
<dbReference type="Proteomes" id="UP000008466">
    <property type="component" value="Chromosome"/>
</dbReference>
<dbReference type="InterPro" id="IPR050490">
    <property type="entry name" value="Bact_solute-bd_prot1"/>
</dbReference>
<organism evidence="4 5">
    <name type="scientific">Sphaerochaeta globosa (strain ATCC BAA-1886 / DSM 22777 / Buddy)</name>
    <name type="common">Spirochaeta sp. (strain Buddy)</name>
    <dbReference type="NCBI Taxonomy" id="158189"/>
    <lineage>
        <taxon>Bacteria</taxon>
        <taxon>Pseudomonadati</taxon>
        <taxon>Spirochaetota</taxon>
        <taxon>Spirochaetia</taxon>
        <taxon>Spirochaetales</taxon>
        <taxon>Sphaerochaetaceae</taxon>
        <taxon>Sphaerochaeta</taxon>
    </lineage>
</organism>